<organism evidence="2 3">
    <name type="scientific">Photobacterium aphoticum</name>
    <dbReference type="NCBI Taxonomy" id="754436"/>
    <lineage>
        <taxon>Bacteria</taxon>
        <taxon>Pseudomonadati</taxon>
        <taxon>Pseudomonadota</taxon>
        <taxon>Gammaproteobacteria</taxon>
        <taxon>Vibrionales</taxon>
        <taxon>Vibrionaceae</taxon>
        <taxon>Photobacterium</taxon>
    </lineage>
</organism>
<accession>A0A090RF31</accession>
<evidence type="ECO:0000313" key="2">
    <source>
        <dbReference type="EMBL" id="GAL06172.1"/>
    </source>
</evidence>
<dbReference type="STRING" id="754436.JCM19237_1817"/>
<dbReference type="Proteomes" id="UP000029227">
    <property type="component" value="Unassembled WGS sequence"/>
</dbReference>
<dbReference type="AlphaFoldDB" id="A0A090RF31"/>
<sequence>MTGCIHEDHDTLNPTTPPSVETPKLPANPSIPADAPTVPNKPAPNTAFKVSIDLVAASKTASSPLLVGDDASVAIAAQTARSEVKELKVKLKAEDFTRAMPSSKLMVWPKVLTP</sequence>
<evidence type="ECO:0000313" key="3">
    <source>
        <dbReference type="Proteomes" id="UP000029227"/>
    </source>
</evidence>
<protein>
    <submittedName>
        <fullName evidence="2">Uncharacterized protein</fullName>
    </submittedName>
</protein>
<evidence type="ECO:0000256" key="1">
    <source>
        <dbReference type="SAM" id="MobiDB-lite"/>
    </source>
</evidence>
<comment type="caution">
    <text evidence="2">The sequence shown here is derived from an EMBL/GenBank/DDBJ whole genome shotgun (WGS) entry which is preliminary data.</text>
</comment>
<feature type="compositionally biased region" description="Basic and acidic residues" evidence="1">
    <location>
        <begin position="1"/>
        <end position="11"/>
    </location>
</feature>
<reference evidence="2 3" key="1">
    <citation type="journal article" date="2014" name="Genome Announc.">
        <title>Draft Genome Sequences of Two Vibrionaceae Species, Vibrio ponticus C121 and Photobacterium aphoticum C119, Isolated as Coral Reef Microbiota.</title>
        <authorList>
            <person name="Al-saari N."/>
            <person name="Meirelles P.M."/>
            <person name="Mino S."/>
            <person name="Suda W."/>
            <person name="Oshima K."/>
            <person name="Hattori M."/>
            <person name="Ohkuma M."/>
            <person name="Thompson F.L."/>
            <person name="Gomez-Gil B."/>
            <person name="Sawabe T."/>
            <person name="Sawabe T."/>
        </authorList>
    </citation>
    <scope>NUCLEOTIDE SEQUENCE [LARGE SCALE GENOMIC DNA]</scope>
    <source>
        <strain evidence="2 3">JCM 19237</strain>
    </source>
</reference>
<gene>
    <name evidence="2" type="ORF">JCM19237_1817</name>
</gene>
<feature type="region of interest" description="Disordered" evidence="1">
    <location>
        <begin position="1"/>
        <end position="42"/>
    </location>
</feature>
<dbReference type="EMBL" id="BBMN01000010">
    <property type="protein sequence ID" value="GAL06172.1"/>
    <property type="molecule type" value="Genomic_DNA"/>
</dbReference>
<name>A0A090RF31_9GAMM</name>
<proteinExistence type="predicted"/>